<dbReference type="Proteomes" id="UP000198977">
    <property type="component" value="Unassembled WGS sequence"/>
</dbReference>
<proteinExistence type="inferred from homology"/>
<dbReference type="Gene3D" id="3.40.190.10">
    <property type="entry name" value="Periplasmic binding protein-like II"/>
    <property type="match status" value="1"/>
</dbReference>
<dbReference type="InterPro" id="IPR030678">
    <property type="entry name" value="Peptide/Ni-bd"/>
</dbReference>
<dbReference type="InterPro" id="IPR039424">
    <property type="entry name" value="SBP_5"/>
</dbReference>
<gene>
    <name evidence="5" type="ORF">SAMN04488523_11654</name>
</gene>
<comment type="subcellular location">
    <subcellularLocation>
        <location evidence="1">Periplasm</location>
    </subcellularLocation>
</comment>
<dbReference type="InterPro" id="IPR000914">
    <property type="entry name" value="SBP_5_dom"/>
</dbReference>
<keyword evidence="6" id="KW-1185">Reference proteome</keyword>
<dbReference type="EMBL" id="FOMW01000016">
    <property type="protein sequence ID" value="SFF06249.1"/>
    <property type="molecule type" value="Genomic_DNA"/>
</dbReference>
<dbReference type="RefSeq" id="WP_245766432.1">
    <property type="nucleotide sequence ID" value="NZ_FOMW01000016.1"/>
</dbReference>
<dbReference type="InterPro" id="IPR006311">
    <property type="entry name" value="TAT_signal"/>
</dbReference>
<accession>A0A1I2FN65</accession>
<dbReference type="PROSITE" id="PS51318">
    <property type="entry name" value="TAT"/>
    <property type="match status" value="1"/>
</dbReference>
<comment type="similarity">
    <text evidence="2">Belongs to the bacterial solute-binding protein 5 family.</text>
</comment>
<sequence>MRSTNMEKDKMDRRKFLGYGVAAGATFGAARINPDFFFSSAYAQDARPLMCLSAENITGNWDPMAHTTLSQFNIEGFVMGFLTRHPMMPEKPDEVVYELATSIEQIDATHLEIKLREGVTFHDGEPFTAKDVKATFEYGAQPERSRQVYPGMADSFEVTTPDDYTVLIDTTKGGYGAGMFIFLASYLPIMSAKDIEGGPNGPLSQRLNGTGPFRFVEQRGNDTVMEAFEGYYRGAPSVPGVTYAFVGDATTRMLSLLNGQADVIERLEPEQVETLEKEPDIKLNRAVSVENKYLWFRCSKPPFDNPLLRKAACHAIDRDLINQIMGTAGEPSSNFVSPIKFGYIDLENYPEYDPEECQRLLAEAGYPKGEGLPELEYITSVGFYPKTKEYGEVITALLQEQGFPVKLNVMEVAAWNERLYDRPGGGPGHMIDCGWTSASPEPDLVLRTHFHSSSKRICGIVDPEIDAALDAERDAPSLEARKESLQTNLMPLLAEKVPAYSLFTSVLMHGLRADVEGLFIYPDGTMDAASTTIG</sequence>
<reference evidence="5 6" key="1">
    <citation type="submission" date="2016-10" db="EMBL/GenBank/DDBJ databases">
        <authorList>
            <person name="de Groot N.N."/>
        </authorList>
    </citation>
    <scope>NUCLEOTIDE SEQUENCE [LARGE SCALE GENOMIC DNA]</scope>
    <source>
        <strain evidence="5 6">DSM 11443</strain>
    </source>
</reference>
<dbReference type="GO" id="GO:0043190">
    <property type="term" value="C:ATP-binding cassette (ABC) transporter complex"/>
    <property type="evidence" value="ECO:0007669"/>
    <property type="project" value="InterPro"/>
</dbReference>
<name>A0A1I2FN65_9RHOB</name>
<dbReference type="GO" id="GO:1904680">
    <property type="term" value="F:peptide transmembrane transporter activity"/>
    <property type="evidence" value="ECO:0007669"/>
    <property type="project" value="TreeGrafter"/>
</dbReference>
<evidence type="ECO:0000313" key="5">
    <source>
        <dbReference type="EMBL" id="SFF06249.1"/>
    </source>
</evidence>
<evidence type="ECO:0000256" key="3">
    <source>
        <dbReference type="ARBA" id="ARBA00022729"/>
    </source>
</evidence>
<keyword evidence="3" id="KW-0732">Signal</keyword>
<evidence type="ECO:0000256" key="2">
    <source>
        <dbReference type="ARBA" id="ARBA00005695"/>
    </source>
</evidence>
<evidence type="ECO:0000256" key="1">
    <source>
        <dbReference type="ARBA" id="ARBA00004418"/>
    </source>
</evidence>
<dbReference type="SUPFAM" id="SSF53850">
    <property type="entry name" value="Periplasmic binding protein-like II"/>
    <property type="match status" value="1"/>
</dbReference>
<dbReference type="AlphaFoldDB" id="A0A1I2FN65"/>
<dbReference type="GO" id="GO:0030288">
    <property type="term" value="C:outer membrane-bounded periplasmic space"/>
    <property type="evidence" value="ECO:0007669"/>
    <property type="project" value="UniProtKB-ARBA"/>
</dbReference>
<dbReference type="GO" id="GO:0015833">
    <property type="term" value="P:peptide transport"/>
    <property type="evidence" value="ECO:0007669"/>
    <property type="project" value="TreeGrafter"/>
</dbReference>
<dbReference type="Pfam" id="PF00496">
    <property type="entry name" value="SBP_bac_5"/>
    <property type="match status" value="1"/>
</dbReference>
<dbReference type="STRING" id="74348.SAMN04488523_11654"/>
<dbReference type="Gene3D" id="3.10.105.10">
    <property type="entry name" value="Dipeptide-binding Protein, Domain 3"/>
    <property type="match status" value="1"/>
</dbReference>
<dbReference type="Gene3D" id="3.90.76.10">
    <property type="entry name" value="Dipeptide-binding Protein, Domain 1"/>
    <property type="match status" value="1"/>
</dbReference>
<dbReference type="PANTHER" id="PTHR30290:SF38">
    <property type="entry name" value="D,D-DIPEPTIDE-BINDING PERIPLASMIC PROTEIN DDPA-RELATED"/>
    <property type="match status" value="1"/>
</dbReference>
<dbReference type="PIRSF" id="PIRSF002741">
    <property type="entry name" value="MppA"/>
    <property type="match status" value="1"/>
</dbReference>
<feature type="domain" description="Solute-binding protein family 5" evidence="4">
    <location>
        <begin position="94"/>
        <end position="454"/>
    </location>
</feature>
<organism evidence="5 6">
    <name type="scientific">Sulfitobacter brevis</name>
    <dbReference type="NCBI Taxonomy" id="74348"/>
    <lineage>
        <taxon>Bacteria</taxon>
        <taxon>Pseudomonadati</taxon>
        <taxon>Pseudomonadota</taxon>
        <taxon>Alphaproteobacteria</taxon>
        <taxon>Rhodobacterales</taxon>
        <taxon>Roseobacteraceae</taxon>
        <taxon>Sulfitobacter</taxon>
    </lineage>
</organism>
<evidence type="ECO:0000259" key="4">
    <source>
        <dbReference type="Pfam" id="PF00496"/>
    </source>
</evidence>
<protein>
    <submittedName>
        <fullName evidence="5">Peptide/nickel transport system substrate-binding protein</fullName>
    </submittedName>
</protein>
<dbReference type="CDD" id="cd00995">
    <property type="entry name" value="PBP2_NikA_DppA_OppA_like"/>
    <property type="match status" value="1"/>
</dbReference>
<dbReference type="PANTHER" id="PTHR30290">
    <property type="entry name" value="PERIPLASMIC BINDING COMPONENT OF ABC TRANSPORTER"/>
    <property type="match status" value="1"/>
</dbReference>
<evidence type="ECO:0000313" key="6">
    <source>
        <dbReference type="Proteomes" id="UP000198977"/>
    </source>
</evidence>